<feature type="compositionally biased region" description="Low complexity" evidence="1">
    <location>
        <begin position="141"/>
        <end position="174"/>
    </location>
</feature>
<feature type="transmembrane region" description="Helical" evidence="2">
    <location>
        <begin position="249"/>
        <end position="271"/>
    </location>
</feature>
<dbReference type="PANTHER" id="PTHR15869:SF0">
    <property type="entry name" value="ENDOMUCIN"/>
    <property type="match status" value="1"/>
</dbReference>
<dbReference type="Ensembl" id="ENSCJPT00005011757.1">
    <property type="protein sequence ID" value="ENSCJPP00005007623.1"/>
    <property type="gene ID" value="ENSCJPG00005006978.1"/>
</dbReference>
<evidence type="ECO:0000313" key="4">
    <source>
        <dbReference type="Proteomes" id="UP000694412"/>
    </source>
</evidence>
<accession>A0A8C2T526</accession>
<organism evidence="3 4">
    <name type="scientific">Coturnix japonica</name>
    <name type="common">Japanese quail</name>
    <name type="synonym">Coturnix coturnix japonica</name>
    <dbReference type="NCBI Taxonomy" id="93934"/>
    <lineage>
        <taxon>Eukaryota</taxon>
        <taxon>Metazoa</taxon>
        <taxon>Chordata</taxon>
        <taxon>Craniata</taxon>
        <taxon>Vertebrata</taxon>
        <taxon>Euteleostomi</taxon>
        <taxon>Archelosauria</taxon>
        <taxon>Archosauria</taxon>
        <taxon>Dinosauria</taxon>
        <taxon>Saurischia</taxon>
        <taxon>Theropoda</taxon>
        <taxon>Coelurosauria</taxon>
        <taxon>Aves</taxon>
        <taxon>Neognathae</taxon>
        <taxon>Galloanserae</taxon>
        <taxon>Galliformes</taxon>
        <taxon>Phasianidae</taxon>
        <taxon>Perdicinae</taxon>
        <taxon>Coturnix</taxon>
    </lineage>
</organism>
<keyword evidence="4" id="KW-1185">Reference proteome</keyword>
<name>A0A8C2T526_COTJA</name>
<feature type="region of interest" description="Disordered" evidence="1">
    <location>
        <begin position="141"/>
        <end position="187"/>
    </location>
</feature>
<dbReference type="PANTHER" id="PTHR15869">
    <property type="entry name" value="ENDOMUCIN-RELATED"/>
    <property type="match status" value="1"/>
</dbReference>
<feature type="region of interest" description="Disordered" evidence="1">
    <location>
        <begin position="330"/>
        <end position="356"/>
    </location>
</feature>
<keyword evidence="2" id="KW-0812">Transmembrane</keyword>
<dbReference type="Proteomes" id="UP000694412">
    <property type="component" value="Chromosome 4"/>
</dbReference>
<reference evidence="3" key="1">
    <citation type="submission" date="2015-11" db="EMBL/GenBank/DDBJ databases">
        <authorList>
            <consortium name="International Coturnix japonica Genome Analysis Consortium"/>
            <person name="Warren W."/>
            <person name="Burt D.W."/>
            <person name="Antin P.B."/>
            <person name="Lanford R."/>
            <person name="Gros J."/>
            <person name="Wilson R.K."/>
        </authorList>
    </citation>
    <scope>NUCLEOTIDE SEQUENCE [LARGE SCALE GENOMIC DNA]</scope>
</reference>
<feature type="compositionally biased region" description="Polar residues" evidence="1">
    <location>
        <begin position="178"/>
        <end position="187"/>
    </location>
</feature>
<dbReference type="AlphaFoldDB" id="A0A8C2T526"/>
<proteinExistence type="predicted"/>
<evidence type="ECO:0000256" key="1">
    <source>
        <dbReference type="SAM" id="MobiDB-lite"/>
    </source>
</evidence>
<feature type="compositionally biased region" description="Basic and acidic residues" evidence="1">
    <location>
        <begin position="345"/>
        <end position="356"/>
    </location>
</feature>
<evidence type="ECO:0000313" key="3">
    <source>
        <dbReference type="Ensembl" id="ENSCJPP00005007623.1"/>
    </source>
</evidence>
<sequence>MLNSQREYAVFPPVLYQSPQNKQEWAVTRHGLHGVIRAHGSAQEHSLPSCVRESCLPPPSMELLGTACLLLSALCTCALGQDEISNATVNANVSASTQKTEEEALNTTTLRATTPLATELTTTTASTMTMSITTRYNTTTSANATESTTQHTTAQQPAQVTTTARTESENTTNAVQVHGTQSAQNESLSATTTKMGTLTPTASLQVNTTASGTSVLSVSTLLIPTDSGSTANSSEKTKALEDTIHYSSVILPVVIALIVITLSTFSLVALYRVCNKKTPDRQENGTEQAQSDKEGVKLLSVKTTSAETVFVEARDIFEVGFSLPSANLSELTAPPSAGEAPQSRQDCRREFISGEE</sequence>
<gene>
    <name evidence="3" type="primary">EMCN</name>
</gene>
<keyword evidence="2" id="KW-0472">Membrane</keyword>
<dbReference type="InterPro" id="IPR010740">
    <property type="entry name" value="Endomucin"/>
</dbReference>
<dbReference type="GeneTree" id="ENSGT00390000012139"/>
<dbReference type="Pfam" id="PF07010">
    <property type="entry name" value="Endomucin"/>
    <property type="match status" value="1"/>
</dbReference>
<keyword evidence="2" id="KW-1133">Transmembrane helix</keyword>
<evidence type="ECO:0000256" key="2">
    <source>
        <dbReference type="SAM" id="Phobius"/>
    </source>
</evidence>
<reference evidence="3" key="2">
    <citation type="submission" date="2025-08" db="UniProtKB">
        <authorList>
            <consortium name="Ensembl"/>
        </authorList>
    </citation>
    <scope>IDENTIFICATION</scope>
</reference>
<protein>
    <submittedName>
        <fullName evidence="3">Endomucin</fullName>
    </submittedName>
</protein>
<reference evidence="3" key="3">
    <citation type="submission" date="2025-09" db="UniProtKB">
        <authorList>
            <consortium name="Ensembl"/>
        </authorList>
    </citation>
    <scope>IDENTIFICATION</scope>
</reference>